<sequence>MSDVIAAVHALEHRGVRWSIRVTPLDEPDAAIFEHNPDRVLPTASAAKILVLVAAASAMESGELDPAEPLSRSVVTPVADSGIWQSLAADTLPAADVALLVGAASDNWATNVLLMRLGGVERIRAMAAERGVSDVDLHDIVRDVRTAQDPATLSSGSARGYTDALVRLWTDSGLRPAVSARVRGWLSEGLDLSMVGGAFGLDPLSHRESDRGYRLANKTGTDLGIRVDVGVVAGPARSLAYAAIASWTDEADPSLREDVLAAMGLLGQTLRTHVD</sequence>
<evidence type="ECO:0000313" key="2">
    <source>
        <dbReference type="EMBL" id="MCT9001243.1"/>
    </source>
</evidence>
<dbReference type="PANTHER" id="PTHR35333">
    <property type="entry name" value="BETA-LACTAMASE"/>
    <property type="match status" value="1"/>
</dbReference>
<gene>
    <name evidence="2" type="ORF">N4R40_02515</name>
</gene>
<evidence type="ECO:0000313" key="3">
    <source>
        <dbReference type="Proteomes" id="UP001300496"/>
    </source>
</evidence>
<name>A0ABT2PBM8_9MICO</name>
<organism evidence="2 3">
    <name type="scientific">Microbacterium memoriense</name>
    <dbReference type="NCBI Taxonomy" id="2978350"/>
    <lineage>
        <taxon>Bacteria</taxon>
        <taxon>Bacillati</taxon>
        <taxon>Actinomycetota</taxon>
        <taxon>Actinomycetes</taxon>
        <taxon>Micrococcales</taxon>
        <taxon>Microbacteriaceae</taxon>
        <taxon>Microbacterium</taxon>
    </lineage>
</organism>
<proteinExistence type="predicted"/>
<feature type="domain" description="Beta-lactamase class A catalytic" evidence="1">
    <location>
        <begin position="22"/>
        <end position="241"/>
    </location>
</feature>
<dbReference type="Pfam" id="PF13354">
    <property type="entry name" value="Beta-lactamase2"/>
    <property type="match status" value="1"/>
</dbReference>
<dbReference type="InterPro" id="IPR045155">
    <property type="entry name" value="Beta-lactam_cat"/>
</dbReference>
<dbReference type="PANTHER" id="PTHR35333:SF3">
    <property type="entry name" value="BETA-LACTAMASE-TYPE TRANSPEPTIDASE FOLD CONTAINING PROTEIN"/>
    <property type="match status" value="1"/>
</dbReference>
<dbReference type="GO" id="GO:0016787">
    <property type="term" value="F:hydrolase activity"/>
    <property type="evidence" value="ECO:0007669"/>
    <property type="project" value="UniProtKB-KW"/>
</dbReference>
<dbReference type="InterPro" id="IPR012338">
    <property type="entry name" value="Beta-lactam/transpept-like"/>
</dbReference>
<evidence type="ECO:0000259" key="1">
    <source>
        <dbReference type="Pfam" id="PF13354"/>
    </source>
</evidence>
<dbReference type="Gene3D" id="3.40.710.10">
    <property type="entry name" value="DD-peptidase/beta-lactamase superfamily"/>
    <property type="match status" value="1"/>
</dbReference>
<dbReference type="SUPFAM" id="SSF56601">
    <property type="entry name" value="beta-lactamase/transpeptidase-like"/>
    <property type="match status" value="1"/>
</dbReference>
<keyword evidence="2" id="KW-0378">Hydrolase</keyword>
<dbReference type="Proteomes" id="UP001300496">
    <property type="component" value="Unassembled WGS sequence"/>
</dbReference>
<reference evidence="2 3" key="1">
    <citation type="journal article" date="2024" name="Int. J. Syst. Evol. Microbiol.">
        <title>Microbacterium memoriense sp. nov., a member of the Actinomycetota from marine beach sediment of the north coast of Portugal.</title>
        <authorList>
            <person name="Santos J.D.N.D."/>
            <person name="Klimek D."/>
            <person name="Calusinska M."/>
            <person name="Lobo-da-Cunha A."/>
            <person name="Catita J."/>
            <person name="Goncalves H."/>
            <person name="Gonzalez I."/>
            <person name="Lage O.M."/>
        </authorList>
    </citation>
    <scope>NUCLEOTIDE SEQUENCE [LARGE SCALE GENOMIC DNA]</scope>
    <source>
        <strain evidence="2 3">PMIC_1C1B</strain>
    </source>
</reference>
<comment type="caution">
    <text evidence="2">The sequence shown here is derived from an EMBL/GenBank/DDBJ whole genome shotgun (WGS) entry which is preliminary data.</text>
</comment>
<dbReference type="InterPro" id="IPR000871">
    <property type="entry name" value="Beta-lactam_class-A"/>
</dbReference>
<accession>A0ABT2PBM8</accession>
<dbReference type="RefSeq" id="WP_261605791.1">
    <property type="nucleotide sequence ID" value="NZ_JAODOR010000003.1"/>
</dbReference>
<keyword evidence="3" id="KW-1185">Reference proteome</keyword>
<dbReference type="EMBL" id="JAODOR010000003">
    <property type="protein sequence ID" value="MCT9001243.1"/>
    <property type="molecule type" value="Genomic_DNA"/>
</dbReference>
<protein>
    <submittedName>
        <fullName evidence="2">Class A beta-lactamase-related serine hydrolase</fullName>
    </submittedName>
</protein>